<comment type="caution">
    <text evidence="1">The sequence shown here is derived from an EMBL/GenBank/DDBJ whole genome shotgun (WGS) entry which is preliminary data.</text>
</comment>
<reference evidence="1 2" key="1">
    <citation type="journal article" date="2019" name="Appl. Microbiol. Biotechnol.">
        <title>Differential efficiency of wild type rhizogenic strains for rol gene transformation of plants.</title>
        <authorList>
            <person name="Desmet S."/>
            <person name="De Keyser E."/>
            <person name="Van Vaerenbergh J."/>
            <person name="Baeyen S."/>
            <person name="Van Huylenbroeck J."/>
            <person name="Geelen D."/>
            <person name="Dhooghe E."/>
        </authorList>
    </citation>
    <scope>NUCLEOTIDE SEQUENCE [LARGE SCALE GENOMIC DNA]</scope>
    <source>
        <strain evidence="1 2">B 4.1</strain>
    </source>
</reference>
<name>A0AA94VAG7_RHIRH</name>
<protein>
    <submittedName>
        <fullName evidence="1">Uncharacterized protein</fullName>
    </submittedName>
</protein>
<sequence length="192" mass="21366">MEQLTPGFEQACQRIDWKRIEFEKISIALKSHMTPISSLVRLLARPPTKATVKQYASGLPTKRSSQKAKKFKVEGIGEFDIRNFAELYKVGAFRLGDQRRMKTIIIAVGTALSLSNTAFAFEPRIEGLIGQYDAHNDICRGSSGDEKATRSACDSRGEVSMLLGREGLCYGKDGQAGYQMKWHKCGKGSIRQ</sequence>
<dbReference type="EMBL" id="SGOB01000006">
    <property type="protein sequence ID" value="TRA85839.1"/>
    <property type="molecule type" value="Genomic_DNA"/>
</dbReference>
<gene>
    <name evidence="1" type="ORF">EXN24_21365</name>
</gene>
<organism evidence="1 2">
    <name type="scientific">Rhizobium rhizogenes</name>
    <name type="common">Agrobacterium rhizogenes</name>
    <dbReference type="NCBI Taxonomy" id="359"/>
    <lineage>
        <taxon>Bacteria</taxon>
        <taxon>Pseudomonadati</taxon>
        <taxon>Pseudomonadota</taxon>
        <taxon>Alphaproteobacteria</taxon>
        <taxon>Hyphomicrobiales</taxon>
        <taxon>Rhizobiaceae</taxon>
        <taxon>Rhizobium/Agrobacterium group</taxon>
        <taxon>Rhizobium</taxon>
    </lineage>
</organism>
<accession>A0AA94VAG7</accession>
<dbReference type="AlphaFoldDB" id="A0AA94VAG7"/>
<evidence type="ECO:0000313" key="2">
    <source>
        <dbReference type="Proteomes" id="UP000320858"/>
    </source>
</evidence>
<proteinExistence type="predicted"/>
<evidence type="ECO:0000313" key="1">
    <source>
        <dbReference type="EMBL" id="TRA85839.1"/>
    </source>
</evidence>
<dbReference type="RefSeq" id="WP_142851489.1">
    <property type="nucleotide sequence ID" value="NZ_SGOB01000006.1"/>
</dbReference>
<dbReference type="Proteomes" id="UP000320858">
    <property type="component" value="Unassembled WGS sequence"/>
</dbReference>